<dbReference type="AlphaFoldDB" id="A0A9P5M6K1"/>
<reference evidence="1 2" key="1">
    <citation type="journal article" date="2020" name="Genome Biol. Evol.">
        <title>Comparative genomics of Sclerotiniaceae.</title>
        <authorList>
            <person name="Valero Jimenez C.A."/>
            <person name="Steentjes M."/>
            <person name="Scholten O.E."/>
            <person name="Van Kan J.A.L."/>
        </authorList>
    </citation>
    <scope>NUCLEOTIDE SEQUENCE [LARGE SCALE GENOMIC DNA]</scope>
    <source>
        <strain evidence="1 2">MUCL 94</strain>
    </source>
</reference>
<evidence type="ECO:0000313" key="2">
    <source>
        <dbReference type="Proteomes" id="UP000710849"/>
    </source>
</evidence>
<proteinExistence type="predicted"/>
<dbReference type="GeneID" id="62147988"/>
<name>A0A9P5M6K1_9HELO</name>
<dbReference type="EMBL" id="RCSW01000007">
    <property type="protein sequence ID" value="KAF7947150.1"/>
    <property type="molecule type" value="Genomic_DNA"/>
</dbReference>
<keyword evidence="2" id="KW-1185">Reference proteome</keyword>
<dbReference type="RefSeq" id="XP_038734355.1">
    <property type="nucleotide sequence ID" value="XM_038874911.1"/>
</dbReference>
<comment type="caution">
    <text evidence="1">The sequence shown here is derived from an EMBL/GenBank/DDBJ whole genome shotgun (WGS) entry which is preliminary data.</text>
</comment>
<sequence>MKSAGHTLEVSRLQDKRQTAMNAEKRILPRNAQWQAAGLGTCVNKVQKSVETCKPTDSDNYMVMNEGKWTNKEMSREHTRKVRPRLLVGVRKGLGLEDG</sequence>
<organism evidence="1 2">
    <name type="scientific">Botrytis byssoidea</name>
    <dbReference type="NCBI Taxonomy" id="139641"/>
    <lineage>
        <taxon>Eukaryota</taxon>
        <taxon>Fungi</taxon>
        <taxon>Dikarya</taxon>
        <taxon>Ascomycota</taxon>
        <taxon>Pezizomycotina</taxon>
        <taxon>Leotiomycetes</taxon>
        <taxon>Helotiales</taxon>
        <taxon>Sclerotiniaceae</taxon>
        <taxon>Botrytis</taxon>
    </lineage>
</organism>
<gene>
    <name evidence="1" type="ORF">EAE97_004399</name>
</gene>
<dbReference type="Proteomes" id="UP000710849">
    <property type="component" value="Unassembled WGS sequence"/>
</dbReference>
<accession>A0A9P5M6K1</accession>
<protein>
    <submittedName>
        <fullName evidence="1">Uncharacterized protein</fullName>
    </submittedName>
</protein>
<evidence type="ECO:0000313" key="1">
    <source>
        <dbReference type="EMBL" id="KAF7947150.1"/>
    </source>
</evidence>